<dbReference type="EMBL" id="HACA01006340">
    <property type="protein sequence ID" value="CDW23701.1"/>
    <property type="molecule type" value="Transcribed_RNA"/>
</dbReference>
<accession>A0A0K2TE18</accession>
<dbReference type="AlphaFoldDB" id="A0A0K2TE18"/>
<proteinExistence type="predicted"/>
<reference evidence="2" key="1">
    <citation type="submission" date="2014-05" db="EMBL/GenBank/DDBJ databases">
        <authorList>
            <person name="Chronopoulou M."/>
        </authorList>
    </citation>
    <scope>NUCLEOTIDE SEQUENCE</scope>
    <source>
        <tissue evidence="2">Whole organism</tissue>
    </source>
</reference>
<protein>
    <submittedName>
        <fullName evidence="2">Uncharacterized protein</fullName>
    </submittedName>
</protein>
<keyword evidence="1" id="KW-0472">Membrane</keyword>
<evidence type="ECO:0000256" key="1">
    <source>
        <dbReference type="SAM" id="Phobius"/>
    </source>
</evidence>
<name>A0A0K2TE18_LEPSM</name>
<feature type="transmembrane region" description="Helical" evidence="1">
    <location>
        <begin position="20"/>
        <end position="38"/>
    </location>
</feature>
<sequence>MVSFGYPSETLSCFLYNPQVLFKVSSFFTPWMGYYLLVEKDP</sequence>
<evidence type="ECO:0000313" key="2">
    <source>
        <dbReference type="EMBL" id="CDW23701.1"/>
    </source>
</evidence>
<organism evidence="2">
    <name type="scientific">Lepeophtheirus salmonis</name>
    <name type="common">Salmon louse</name>
    <name type="synonym">Caligus salmonis</name>
    <dbReference type="NCBI Taxonomy" id="72036"/>
    <lineage>
        <taxon>Eukaryota</taxon>
        <taxon>Metazoa</taxon>
        <taxon>Ecdysozoa</taxon>
        <taxon>Arthropoda</taxon>
        <taxon>Crustacea</taxon>
        <taxon>Multicrustacea</taxon>
        <taxon>Hexanauplia</taxon>
        <taxon>Copepoda</taxon>
        <taxon>Siphonostomatoida</taxon>
        <taxon>Caligidae</taxon>
        <taxon>Lepeophtheirus</taxon>
    </lineage>
</organism>
<keyword evidence="1" id="KW-0812">Transmembrane</keyword>
<keyword evidence="1" id="KW-1133">Transmembrane helix</keyword>